<proteinExistence type="predicted"/>
<name>A0A418VPD1_9PROT</name>
<organism evidence="2 3">
    <name type="scientific">Azospirillum cavernae</name>
    <dbReference type="NCBI Taxonomy" id="2320860"/>
    <lineage>
        <taxon>Bacteria</taxon>
        <taxon>Pseudomonadati</taxon>
        <taxon>Pseudomonadota</taxon>
        <taxon>Alphaproteobacteria</taxon>
        <taxon>Rhodospirillales</taxon>
        <taxon>Azospirillaceae</taxon>
        <taxon>Azospirillum</taxon>
    </lineage>
</organism>
<dbReference type="RefSeq" id="WP_119833246.1">
    <property type="nucleotide sequence ID" value="NZ_QYUL01000004.1"/>
</dbReference>
<keyword evidence="3" id="KW-1185">Reference proteome</keyword>
<evidence type="ECO:0000313" key="3">
    <source>
        <dbReference type="Proteomes" id="UP000283458"/>
    </source>
</evidence>
<reference evidence="2 3" key="1">
    <citation type="submission" date="2018-09" db="EMBL/GenBank/DDBJ databases">
        <authorList>
            <person name="Zhu H."/>
        </authorList>
    </citation>
    <scope>NUCLEOTIDE SEQUENCE [LARGE SCALE GENOMIC DNA]</scope>
    <source>
        <strain evidence="2 3">K2W22B-5</strain>
    </source>
</reference>
<dbReference type="AlphaFoldDB" id="A0A418VPD1"/>
<accession>A0A418VPD1</accession>
<dbReference type="EMBL" id="QYUL01000004">
    <property type="protein sequence ID" value="RJF78104.1"/>
    <property type="molecule type" value="Genomic_DNA"/>
</dbReference>
<evidence type="ECO:0008006" key="4">
    <source>
        <dbReference type="Google" id="ProtNLM"/>
    </source>
</evidence>
<feature type="compositionally biased region" description="Basic residues" evidence="1">
    <location>
        <begin position="90"/>
        <end position="101"/>
    </location>
</feature>
<sequence length="301" mass="34705">MGRKSITLSQISDELTGDAQAMARLMNRPLIDYPDECWLDPGRRKVTADGRQQTLRYWLYETLTQAPVGDGYTLRPLATCISPDCVNPKHQARAPRQRPGRKPGQAPQQRSRSAVDVTWPDAQTLLMLLVLDPPAWQEEYRTRCWEWTGPVQQFGQKRLPKLKGQAAHHAVWELFNRRPLQGRFKKACRNDMCVNPTHLIIPAHALAQTDTPVQPVHAPVAVNQPVPEAITLDGETLGDLREDLLYMLGCIHQQPELLPRYTKWLLNRPNNRYLHDLMQELAIEEKWVRTMLEQIQWTYQS</sequence>
<evidence type="ECO:0000256" key="1">
    <source>
        <dbReference type="SAM" id="MobiDB-lite"/>
    </source>
</evidence>
<evidence type="ECO:0000313" key="2">
    <source>
        <dbReference type="EMBL" id="RJF78104.1"/>
    </source>
</evidence>
<dbReference type="Proteomes" id="UP000283458">
    <property type="component" value="Unassembled WGS sequence"/>
</dbReference>
<protein>
    <recommendedName>
        <fullName evidence="4">HNH nuclease domain-containing protein</fullName>
    </recommendedName>
</protein>
<dbReference type="OrthoDB" id="7728307at2"/>
<feature type="region of interest" description="Disordered" evidence="1">
    <location>
        <begin position="85"/>
        <end position="115"/>
    </location>
</feature>
<comment type="caution">
    <text evidence="2">The sequence shown here is derived from an EMBL/GenBank/DDBJ whole genome shotgun (WGS) entry which is preliminary data.</text>
</comment>
<gene>
    <name evidence="2" type="ORF">D3877_23530</name>
</gene>